<feature type="domain" description="ABC transporter" evidence="12">
    <location>
        <begin position="1204"/>
        <end position="1436"/>
    </location>
</feature>
<feature type="transmembrane region" description="Helical" evidence="11">
    <location>
        <begin position="34"/>
        <end position="53"/>
    </location>
</feature>
<dbReference type="InterPro" id="IPR003593">
    <property type="entry name" value="AAA+_ATPase"/>
</dbReference>
<dbReference type="InterPro" id="IPR044726">
    <property type="entry name" value="ABCC_6TM_D2"/>
</dbReference>
<dbReference type="CDD" id="cd03250">
    <property type="entry name" value="ABCC_MRP_domain1"/>
    <property type="match status" value="1"/>
</dbReference>
<dbReference type="GO" id="GO:0005524">
    <property type="term" value="F:ATP binding"/>
    <property type="evidence" value="ECO:0007669"/>
    <property type="project" value="UniProtKB-KW"/>
</dbReference>
<dbReference type="InterPro" id="IPR027417">
    <property type="entry name" value="P-loop_NTPase"/>
</dbReference>
<feature type="transmembrane region" description="Helical" evidence="11">
    <location>
        <begin position="1109"/>
        <end position="1130"/>
    </location>
</feature>
<dbReference type="InterPro" id="IPR011527">
    <property type="entry name" value="ABC1_TM_dom"/>
</dbReference>
<evidence type="ECO:0000256" key="3">
    <source>
        <dbReference type="ARBA" id="ARBA00022448"/>
    </source>
</evidence>
<comment type="subcellular location">
    <subcellularLocation>
        <location evidence="1">Cell membrane</location>
        <topology evidence="1">Multi-pass membrane protein</topology>
    </subcellularLocation>
</comment>
<keyword evidence="8 11" id="KW-1133">Transmembrane helix</keyword>
<evidence type="ECO:0000256" key="4">
    <source>
        <dbReference type="ARBA" id="ARBA00022475"/>
    </source>
</evidence>
<feature type="transmembrane region" description="Helical" evidence="11">
    <location>
        <begin position="308"/>
        <end position="328"/>
    </location>
</feature>
<feature type="transmembrane region" description="Helical" evidence="11">
    <location>
        <begin position="923"/>
        <end position="948"/>
    </location>
</feature>
<evidence type="ECO:0000256" key="11">
    <source>
        <dbReference type="SAM" id="Phobius"/>
    </source>
</evidence>
<evidence type="ECO:0000256" key="1">
    <source>
        <dbReference type="ARBA" id="ARBA00004651"/>
    </source>
</evidence>
<protein>
    <submittedName>
        <fullName evidence="14">Putative multidrug resistance protein</fullName>
    </submittedName>
</protein>
<feature type="domain" description="ABC transmembrane type-1" evidence="13">
    <location>
        <begin position="276"/>
        <end position="552"/>
    </location>
</feature>
<dbReference type="InterPro" id="IPR050173">
    <property type="entry name" value="ABC_transporter_C-like"/>
</dbReference>
<dbReference type="CDD" id="cd18580">
    <property type="entry name" value="ABC_6TM_ABCC_D2"/>
    <property type="match status" value="1"/>
</dbReference>
<proteinExistence type="inferred from homology"/>
<keyword evidence="5 11" id="KW-0812">Transmembrane</keyword>
<accession>A0A5N6U0Y6</accession>
<sequence>MSRLSTALANCSDSSFGPGSCSRDFDFTLTFEQSILSILPSALLILVAPVRLFQLFGKHSETVKNKRNIPKITTAAAIVALQLSLLILWAVAPFSTQTSLPSAALAFVDALIVLFLSYVEDRRSPRPSTTLNIYLLFAIVFDATQVRTLWLTGQTNVAAVLTALVGVKTLMLTLEAQSKISDMKPPYNNLPPEATSGIINLSFFWWINSLFRMGFKKLITTEDLFDMDPSLKADVLGKGMQDVWNKYAMSKGQMALPKAVLYFLRWNLLAAAIPRLGMIGFGFAQPFLITAAIHHVEKTGFRDKNVEYGLIGATFLIYFGIAISTVHYRRCFARTVAKFRGSMISLLYNRSLTLQHHLCTESAVLTLMSTDVDNIIDLMENIIDVWARVVEIGIGIWLLERQIGAVCVTPIIVTAICALGQLWVAKSIGIDQQKWNEAIQQRVRDVSAMLGSMKAIKIAGLARQVTRNVQGQRERELYVARAFFKGIMWLNGLANLPAIWSPVISFIVFSIQARINGSESLTTVRAFTSLSIISLVTSPTEKLLAVLPQIAATLGCFQRLHEYLLSDDRNDTRVYKPTMGSPFADGEGESSDPDGSSVLANAIEVENATVLPSPKSSSPAIVDASFTVETGSLTILLGPIGCGKSTLLMAMLGEIPCSSGSISITSKKISICSQTPWLLNTSIRGSICDLGATEFDESWYETVVEACALDEDIRHWPKGDRTIIGSKGLTLSGGQKQRVALARAIYARQDIALLDDILSALDMETQEHIASRLFSKSGLFRRLGTTVILSTHTARCTHLADKIVILDGEGKVSMVSSYENMRQQNVLEKFAPAKNDEQSDSKQFPDDNTKAKPDTAGAKDPRSLEHMDMARRTGDMSVYSYYFRTIHPAVWVAFLVIHLVAAFSDSFPQVWLNWWTSFGGPLAMRLSVYAALALSASIFSVLCIWIIFLKIMPESAVLLHKRILEVVMRAPLSFFAETETGVTLNRFSQDMSLVDLALPGALLTVTASLLHCVARLALISVGSSYMAISIPFTVIAVIMIQHVYLKTSRQLRFLDLENKSPLYSHFLETLEGLPTIRALMWQVPAKKMHVNYLDFAQRPYYLLLCIQRWLSLVLDLMVAALAVIVMTLAMELRSTTSGGLIGVALNNVLSFNQSLSTFVTAWTSLETSLGAIARVKTFSKITPNENQADETDKPPEGWPRVGTIEIDDVSVQYANGTCALSNLSLTISKGQKIGICGRTGSGKSSLILSLLRLVDITSGKIQIDDVDITTISREDLRERLISIPQDPFILSGTIRNNADPLGHSSDEDIVSALQRIGIWETLQSRGGLDAVLLDHPLSQGQQQLFCLARAMLRKTDSKILILDEATSSVDSNTDAVMQKVIKEEFAGYTIISVAHRLDTIIDSDKVAVLDSGSLVEFDSPENLLARDSVFKRMYQK</sequence>
<keyword evidence="3" id="KW-0813">Transport</keyword>
<dbReference type="SUPFAM" id="SSF52540">
    <property type="entry name" value="P-loop containing nucleoside triphosphate hydrolases"/>
    <property type="match status" value="2"/>
</dbReference>
<feature type="region of interest" description="Disordered" evidence="10">
    <location>
        <begin position="578"/>
        <end position="597"/>
    </location>
</feature>
<dbReference type="InterPro" id="IPR003439">
    <property type="entry name" value="ABC_transporter-like_ATP-bd"/>
</dbReference>
<name>A0A5N6U0Y6_ASPAV</name>
<dbReference type="Proteomes" id="UP000325780">
    <property type="component" value="Unassembled WGS sequence"/>
</dbReference>
<keyword evidence="15" id="KW-1185">Reference proteome</keyword>
<evidence type="ECO:0000313" key="15">
    <source>
        <dbReference type="Proteomes" id="UP000325780"/>
    </source>
</evidence>
<feature type="transmembrane region" description="Helical" evidence="11">
    <location>
        <begin position="74"/>
        <end position="94"/>
    </location>
</feature>
<evidence type="ECO:0000256" key="10">
    <source>
        <dbReference type="SAM" id="MobiDB-lite"/>
    </source>
</evidence>
<dbReference type="Pfam" id="PF00005">
    <property type="entry name" value="ABC_tran"/>
    <property type="match status" value="2"/>
</dbReference>
<dbReference type="Pfam" id="PF24357">
    <property type="entry name" value="TMD0_ABC"/>
    <property type="match status" value="1"/>
</dbReference>
<dbReference type="GO" id="GO:0140359">
    <property type="term" value="F:ABC-type transporter activity"/>
    <property type="evidence" value="ECO:0007669"/>
    <property type="project" value="InterPro"/>
</dbReference>
<dbReference type="FunFam" id="3.40.50.300:FF:000838">
    <property type="entry name" value="ABC multidrug transporter (Eurofung)"/>
    <property type="match status" value="1"/>
</dbReference>
<evidence type="ECO:0000256" key="8">
    <source>
        <dbReference type="ARBA" id="ARBA00022989"/>
    </source>
</evidence>
<dbReference type="FunFam" id="1.20.1560.10:FF:000055">
    <property type="entry name" value="ABC multidrug transporter (Eurofung)"/>
    <property type="match status" value="1"/>
</dbReference>
<evidence type="ECO:0000256" key="6">
    <source>
        <dbReference type="ARBA" id="ARBA00022741"/>
    </source>
</evidence>
<feature type="transmembrane region" description="Helical" evidence="11">
    <location>
        <begin position="266"/>
        <end position="288"/>
    </location>
</feature>
<keyword evidence="7" id="KW-0067">ATP-binding</keyword>
<feature type="domain" description="ABC transmembrane type-1" evidence="13">
    <location>
        <begin position="889"/>
        <end position="1167"/>
    </location>
</feature>
<feature type="transmembrane region" description="Helical" evidence="11">
    <location>
        <begin position="996"/>
        <end position="1018"/>
    </location>
</feature>
<organism evidence="14 15">
    <name type="scientific">Aspergillus avenaceus</name>
    <dbReference type="NCBI Taxonomy" id="36643"/>
    <lineage>
        <taxon>Eukaryota</taxon>
        <taxon>Fungi</taxon>
        <taxon>Dikarya</taxon>
        <taxon>Ascomycota</taxon>
        <taxon>Pezizomycotina</taxon>
        <taxon>Eurotiomycetes</taxon>
        <taxon>Eurotiomycetidae</taxon>
        <taxon>Eurotiales</taxon>
        <taxon>Aspergillaceae</taxon>
        <taxon>Aspergillus</taxon>
        <taxon>Aspergillus subgen. Circumdati</taxon>
    </lineage>
</organism>
<feature type="transmembrane region" description="Helical" evidence="11">
    <location>
        <begin position="487"/>
        <end position="511"/>
    </location>
</feature>
<dbReference type="InterPro" id="IPR036640">
    <property type="entry name" value="ABC1_TM_sf"/>
</dbReference>
<dbReference type="SUPFAM" id="SSF90123">
    <property type="entry name" value="ABC transporter transmembrane region"/>
    <property type="match status" value="2"/>
</dbReference>
<keyword evidence="9 11" id="KW-0472">Membrane</keyword>
<dbReference type="PANTHER" id="PTHR24223">
    <property type="entry name" value="ATP-BINDING CASSETTE SUB-FAMILY C"/>
    <property type="match status" value="1"/>
</dbReference>
<feature type="compositionally biased region" description="Basic and acidic residues" evidence="10">
    <location>
        <begin position="834"/>
        <end position="864"/>
    </location>
</feature>
<keyword evidence="6" id="KW-0547">Nucleotide-binding</keyword>
<dbReference type="FunFam" id="1.20.1560.10:FF:000066">
    <property type="entry name" value="ABC multidrug transporter (Eurofung)"/>
    <property type="match status" value="1"/>
</dbReference>
<feature type="region of interest" description="Disordered" evidence="10">
    <location>
        <begin position="830"/>
        <end position="864"/>
    </location>
</feature>
<gene>
    <name evidence="14" type="ORF">BDV25DRAFT_151419</name>
</gene>
<dbReference type="GO" id="GO:0005886">
    <property type="term" value="C:plasma membrane"/>
    <property type="evidence" value="ECO:0007669"/>
    <property type="project" value="UniProtKB-SubCell"/>
</dbReference>
<evidence type="ECO:0000259" key="13">
    <source>
        <dbReference type="PROSITE" id="PS50929"/>
    </source>
</evidence>
<feature type="transmembrane region" description="Helical" evidence="11">
    <location>
        <begin position="403"/>
        <end position="424"/>
    </location>
</feature>
<dbReference type="PROSITE" id="PS50893">
    <property type="entry name" value="ABC_TRANSPORTER_2"/>
    <property type="match status" value="2"/>
</dbReference>
<evidence type="ECO:0000313" key="14">
    <source>
        <dbReference type="EMBL" id="KAE8152270.1"/>
    </source>
</evidence>
<evidence type="ECO:0000256" key="5">
    <source>
        <dbReference type="ARBA" id="ARBA00022692"/>
    </source>
</evidence>
<dbReference type="PROSITE" id="PS00211">
    <property type="entry name" value="ABC_TRANSPORTER_1"/>
    <property type="match status" value="2"/>
</dbReference>
<dbReference type="PANTHER" id="PTHR24223:SF399">
    <property type="entry name" value="ABC TRANSPORTER ATNG"/>
    <property type="match status" value="1"/>
</dbReference>
<comment type="similarity">
    <text evidence="2">Belongs to the ABC transporter superfamily. ABCC family. Conjugate transporter (TC 3.A.1.208) subfamily.</text>
</comment>
<feature type="transmembrane region" description="Helical" evidence="11">
    <location>
        <begin position="100"/>
        <end position="119"/>
    </location>
</feature>
<dbReference type="SMART" id="SM00382">
    <property type="entry name" value="AAA"/>
    <property type="match status" value="2"/>
</dbReference>
<dbReference type="InterPro" id="IPR017871">
    <property type="entry name" value="ABC_transporter-like_CS"/>
</dbReference>
<dbReference type="EMBL" id="ML742056">
    <property type="protein sequence ID" value="KAE8152270.1"/>
    <property type="molecule type" value="Genomic_DNA"/>
</dbReference>
<evidence type="ECO:0000256" key="2">
    <source>
        <dbReference type="ARBA" id="ARBA00009726"/>
    </source>
</evidence>
<dbReference type="GO" id="GO:0016887">
    <property type="term" value="F:ATP hydrolysis activity"/>
    <property type="evidence" value="ECO:0007669"/>
    <property type="project" value="InterPro"/>
</dbReference>
<dbReference type="InterPro" id="IPR056227">
    <property type="entry name" value="TMD0_ABC"/>
</dbReference>
<evidence type="ECO:0000259" key="12">
    <source>
        <dbReference type="PROSITE" id="PS50893"/>
    </source>
</evidence>
<dbReference type="PROSITE" id="PS50929">
    <property type="entry name" value="ABC_TM1F"/>
    <property type="match status" value="2"/>
</dbReference>
<dbReference type="CDD" id="cd03244">
    <property type="entry name" value="ABCC_MRP_domain2"/>
    <property type="match status" value="1"/>
</dbReference>
<feature type="domain" description="ABC transporter" evidence="12">
    <location>
        <begin position="603"/>
        <end position="833"/>
    </location>
</feature>
<feature type="transmembrane region" description="Helical" evidence="11">
    <location>
        <begin position="881"/>
        <end position="903"/>
    </location>
</feature>
<dbReference type="OrthoDB" id="6500128at2759"/>
<evidence type="ECO:0000256" key="9">
    <source>
        <dbReference type="ARBA" id="ARBA00023136"/>
    </source>
</evidence>
<dbReference type="Gene3D" id="1.20.1560.10">
    <property type="entry name" value="ABC transporter type 1, transmembrane domain"/>
    <property type="match status" value="2"/>
</dbReference>
<dbReference type="Gene3D" id="3.40.50.300">
    <property type="entry name" value="P-loop containing nucleotide triphosphate hydrolases"/>
    <property type="match status" value="2"/>
</dbReference>
<dbReference type="Pfam" id="PF00664">
    <property type="entry name" value="ABC_membrane"/>
    <property type="match status" value="2"/>
</dbReference>
<feature type="transmembrane region" description="Helical" evidence="11">
    <location>
        <begin position="156"/>
        <end position="174"/>
    </location>
</feature>
<evidence type="ECO:0000256" key="7">
    <source>
        <dbReference type="ARBA" id="ARBA00022840"/>
    </source>
</evidence>
<feature type="transmembrane region" description="Helical" evidence="11">
    <location>
        <begin position="1024"/>
        <end position="1045"/>
    </location>
</feature>
<reference evidence="14 15" key="1">
    <citation type="submission" date="2019-04" db="EMBL/GenBank/DDBJ databases">
        <title>Friends and foes A comparative genomics study of 23 Aspergillus species from section Flavi.</title>
        <authorList>
            <consortium name="DOE Joint Genome Institute"/>
            <person name="Kjaerbolling I."/>
            <person name="Vesth T."/>
            <person name="Frisvad J.C."/>
            <person name="Nybo J.L."/>
            <person name="Theobald S."/>
            <person name="Kildgaard S."/>
            <person name="Isbrandt T."/>
            <person name="Kuo A."/>
            <person name="Sato A."/>
            <person name="Lyhne E.K."/>
            <person name="Kogle M.E."/>
            <person name="Wiebenga A."/>
            <person name="Kun R.S."/>
            <person name="Lubbers R.J."/>
            <person name="Makela M.R."/>
            <person name="Barry K."/>
            <person name="Chovatia M."/>
            <person name="Clum A."/>
            <person name="Daum C."/>
            <person name="Haridas S."/>
            <person name="He G."/>
            <person name="LaButti K."/>
            <person name="Lipzen A."/>
            <person name="Mondo S."/>
            <person name="Riley R."/>
            <person name="Salamov A."/>
            <person name="Simmons B.A."/>
            <person name="Magnuson J.K."/>
            <person name="Henrissat B."/>
            <person name="Mortensen U.H."/>
            <person name="Larsen T.O."/>
            <person name="Devries R.P."/>
            <person name="Grigoriev I.V."/>
            <person name="Machida M."/>
            <person name="Baker S.E."/>
            <person name="Andersen M.R."/>
        </authorList>
    </citation>
    <scope>NUCLEOTIDE SEQUENCE [LARGE SCALE GENOMIC DNA]</scope>
    <source>
        <strain evidence="14 15">IBT 18842</strain>
    </source>
</reference>
<keyword evidence="4" id="KW-1003">Cell membrane</keyword>